<name>A0A433HRN8_9BACI</name>
<dbReference type="Gene3D" id="3.40.630.30">
    <property type="match status" value="1"/>
</dbReference>
<gene>
    <name evidence="4" type="ORF">ELQ35_05210</name>
</gene>
<proteinExistence type="predicted"/>
<protein>
    <submittedName>
        <fullName evidence="4">GNAT family N-acetyltransferase</fullName>
    </submittedName>
</protein>
<evidence type="ECO:0000313" key="4">
    <source>
        <dbReference type="EMBL" id="RUQ30990.1"/>
    </source>
</evidence>
<dbReference type="InterPro" id="IPR000182">
    <property type="entry name" value="GNAT_dom"/>
</dbReference>
<keyword evidence="2" id="KW-0012">Acyltransferase</keyword>
<keyword evidence="1 4" id="KW-0808">Transferase</keyword>
<dbReference type="CDD" id="cd04301">
    <property type="entry name" value="NAT_SF"/>
    <property type="match status" value="1"/>
</dbReference>
<dbReference type="RefSeq" id="WP_126863775.1">
    <property type="nucleotide sequence ID" value="NZ_JAUSTX010000005.1"/>
</dbReference>
<dbReference type="AlphaFoldDB" id="A0A433HRN8"/>
<dbReference type="PANTHER" id="PTHR42919:SF8">
    <property type="entry name" value="N-ALPHA-ACETYLTRANSFERASE 50"/>
    <property type="match status" value="1"/>
</dbReference>
<dbReference type="GO" id="GO:0016747">
    <property type="term" value="F:acyltransferase activity, transferring groups other than amino-acyl groups"/>
    <property type="evidence" value="ECO:0007669"/>
    <property type="project" value="InterPro"/>
</dbReference>
<dbReference type="SUPFAM" id="SSF55729">
    <property type="entry name" value="Acyl-CoA N-acyltransferases (Nat)"/>
    <property type="match status" value="1"/>
</dbReference>
<dbReference type="OrthoDB" id="360261at2"/>
<evidence type="ECO:0000256" key="2">
    <source>
        <dbReference type="ARBA" id="ARBA00023315"/>
    </source>
</evidence>
<dbReference type="PANTHER" id="PTHR42919">
    <property type="entry name" value="N-ALPHA-ACETYLTRANSFERASE"/>
    <property type="match status" value="1"/>
</dbReference>
<evidence type="ECO:0000259" key="3">
    <source>
        <dbReference type="PROSITE" id="PS51186"/>
    </source>
</evidence>
<organism evidence="4 5">
    <name type="scientific">Peribacillus cavernae</name>
    <dbReference type="NCBI Taxonomy" id="1674310"/>
    <lineage>
        <taxon>Bacteria</taxon>
        <taxon>Bacillati</taxon>
        <taxon>Bacillota</taxon>
        <taxon>Bacilli</taxon>
        <taxon>Bacillales</taxon>
        <taxon>Bacillaceae</taxon>
        <taxon>Peribacillus</taxon>
    </lineage>
</organism>
<evidence type="ECO:0000313" key="5">
    <source>
        <dbReference type="Proteomes" id="UP000267430"/>
    </source>
</evidence>
<sequence>MKISQTTDYELVARLNKPVHDLHTTLYPKYFTEYNFEDMKEMFKHLVDDDNFIFLVLEDNQNAVGYAWLEIRNYPGHVFKKEYKSVYVNQISITETARKKGFGSKLMEEVYKIAKNKHIDLIELDYWSNNNVAKDFYKKLGFKIYREFVYKEV</sequence>
<dbReference type="InterPro" id="IPR016181">
    <property type="entry name" value="Acyl_CoA_acyltransferase"/>
</dbReference>
<dbReference type="Proteomes" id="UP000267430">
    <property type="component" value="Unassembled WGS sequence"/>
</dbReference>
<dbReference type="Pfam" id="PF00583">
    <property type="entry name" value="Acetyltransf_1"/>
    <property type="match status" value="1"/>
</dbReference>
<feature type="domain" description="N-acetyltransferase" evidence="3">
    <location>
        <begin position="10"/>
        <end position="153"/>
    </location>
</feature>
<evidence type="ECO:0000256" key="1">
    <source>
        <dbReference type="ARBA" id="ARBA00022679"/>
    </source>
</evidence>
<comment type="caution">
    <text evidence="4">The sequence shown here is derived from an EMBL/GenBank/DDBJ whole genome shotgun (WGS) entry which is preliminary data.</text>
</comment>
<accession>A0A433HRN8</accession>
<keyword evidence="5" id="KW-1185">Reference proteome</keyword>
<dbReference type="EMBL" id="RYZZ01000006">
    <property type="protein sequence ID" value="RUQ30990.1"/>
    <property type="molecule type" value="Genomic_DNA"/>
</dbReference>
<dbReference type="PROSITE" id="PS51186">
    <property type="entry name" value="GNAT"/>
    <property type="match status" value="1"/>
</dbReference>
<dbReference type="InterPro" id="IPR051556">
    <property type="entry name" value="N-term/lysine_N-AcTrnsfr"/>
</dbReference>
<reference evidence="4 5" key="1">
    <citation type="submission" date="2018-12" db="EMBL/GenBank/DDBJ databases">
        <title>Bacillus chawlae sp. nov., Bacillus glennii sp. nov., and Bacillus saganii sp. nov. Isolated from the Vehicle Assembly Building at Kennedy Space Center where the Viking Spacecraft were Assembled.</title>
        <authorList>
            <person name="Seuylemezian A."/>
            <person name="Vaishampayan P."/>
        </authorList>
    </citation>
    <scope>NUCLEOTIDE SEQUENCE [LARGE SCALE GENOMIC DNA]</scope>
    <source>
        <strain evidence="4 5">L5</strain>
    </source>
</reference>